<dbReference type="InterPro" id="IPR011701">
    <property type="entry name" value="MFS"/>
</dbReference>
<dbReference type="InterPro" id="IPR036259">
    <property type="entry name" value="MFS_trans_sf"/>
</dbReference>
<dbReference type="GO" id="GO:0022857">
    <property type="term" value="F:transmembrane transporter activity"/>
    <property type="evidence" value="ECO:0007669"/>
    <property type="project" value="InterPro"/>
</dbReference>
<evidence type="ECO:0000313" key="7">
    <source>
        <dbReference type="Proteomes" id="UP001150924"/>
    </source>
</evidence>
<dbReference type="PROSITE" id="PS50850">
    <property type="entry name" value="MFS"/>
    <property type="match status" value="1"/>
</dbReference>
<sequence length="114" mass="11498">MLGGWSLYALVYLGLAHADAAWQLWGLLLVYGLYFGLTEGAAKALVADLTPSAQRGAAFGLYHAAVGLAALPASLLFGVFWAALGPQAAFSIGAGLALAAALVLLAVTRPGSPA</sequence>
<dbReference type="AlphaFoldDB" id="A0A9X3ESJ1"/>
<feature type="transmembrane region" description="Helical" evidence="4">
    <location>
        <begin position="88"/>
        <end position="107"/>
    </location>
</feature>
<evidence type="ECO:0000259" key="5">
    <source>
        <dbReference type="PROSITE" id="PS50850"/>
    </source>
</evidence>
<dbReference type="EMBL" id="JAPNKE010000002">
    <property type="protein sequence ID" value="MCY1009512.1"/>
    <property type="molecule type" value="Genomic_DNA"/>
</dbReference>
<evidence type="ECO:0000313" key="6">
    <source>
        <dbReference type="EMBL" id="MCY1009512.1"/>
    </source>
</evidence>
<proteinExistence type="predicted"/>
<evidence type="ECO:0000256" key="1">
    <source>
        <dbReference type="ARBA" id="ARBA00022692"/>
    </source>
</evidence>
<dbReference type="SUPFAM" id="SSF103473">
    <property type="entry name" value="MFS general substrate transporter"/>
    <property type="match status" value="1"/>
</dbReference>
<dbReference type="Gene3D" id="1.20.1250.20">
    <property type="entry name" value="MFS general substrate transporter like domains"/>
    <property type="match status" value="1"/>
</dbReference>
<evidence type="ECO:0000256" key="3">
    <source>
        <dbReference type="ARBA" id="ARBA00023136"/>
    </source>
</evidence>
<feature type="transmembrane region" description="Helical" evidence="4">
    <location>
        <begin position="59"/>
        <end position="82"/>
    </location>
</feature>
<name>A0A9X3ESJ1_9BACT</name>
<accession>A0A9X3ESJ1</accession>
<keyword evidence="3 4" id="KW-0472">Membrane</keyword>
<feature type="domain" description="Major facilitator superfamily (MFS) profile" evidence="5">
    <location>
        <begin position="1"/>
        <end position="114"/>
    </location>
</feature>
<comment type="caution">
    <text evidence="6">The sequence shown here is derived from an EMBL/GenBank/DDBJ whole genome shotgun (WGS) entry which is preliminary data.</text>
</comment>
<dbReference type="Proteomes" id="UP001150924">
    <property type="component" value="Unassembled WGS sequence"/>
</dbReference>
<dbReference type="Pfam" id="PF07690">
    <property type="entry name" value="MFS_1"/>
    <property type="match status" value="1"/>
</dbReference>
<dbReference type="PANTHER" id="PTHR23518:SF2">
    <property type="entry name" value="MAJOR FACILITATOR SUPERFAMILY TRANSPORTER"/>
    <property type="match status" value="1"/>
</dbReference>
<organism evidence="6 7">
    <name type="scientific">Nannocystis pusilla</name>
    <dbReference type="NCBI Taxonomy" id="889268"/>
    <lineage>
        <taxon>Bacteria</taxon>
        <taxon>Pseudomonadati</taxon>
        <taxon>Myxococcota</taxon>
        <taxon>Polyangia</taxon>
        <taxon>Nannocystales</taxon>
        <taxon>Nannocystaceae</taxon>
        <taxon>Nannocystis</taxon>
    </lineage>
</organism>
<keyword evidence="7" id="KW-1185">Reference proteome</keyword>
<gene>
    <name evidence="6" type="ORF">OV079_28895</name>
</gene>
<dbReference type="PANTHER" id="PTHR23518">
    <property type="entry name" value="C-METHYLTRANSFERASE"/>
    <property type="match status" value="1"/>
</dbReference>
<keyword evidence="2 4" id="KW-1133">Transmembrane helix</keyword>
<dbReference type="RefSeq" id="WP_267778667.1">
    <property type="nucleotide sequence ID" value="NZ_JAPNKE010000002.1"/>
</dbReference>
<protein>
    <recommendedName>
        <fullName evidence="5">Major facilitator superfamily (MFS) profile domain-containing protein</fullName>
    </recommendedName>
</protein>
<evidence type="ECO:0000256" key="2">
    <source>
        <dbReference type="ARBA" id="ARBA00022989"/>
    </source>
</evidence>
<reference evidence="6" key="1">
    <citation type="submission" date="2022-11" db="EMBL/GenBank/DDBJ databases">
        <title>Minimal conservation of predation-associated metabolite biosynthetic gene clusters underscores biosynthetic potential of Myxococcota including descriptions for ten novel species: Archangium lansinium sp. nov., Myxococcus landrumus sp. nov., Nannocystis bai.</title>
        <authorList>
            <person name="Ahearne A."/>
            <person name="Stevens C."/>
            <person name="Phillips K."/>
        </authorList>
    </citation>
    <scope>NUCLEOTIDE SEQUENCE</scope>
    <source>
        <strain evidence="6">Na p29</strain>
    </source>
</reference>
<keyword evidence="1 4" id="KW-0812">Transmembrane</keyword>
<evidence type="ECO:0000256" key="4">
    <source>
        <dbReference type="SAM" id="Phobius"/>
    </source>
</evidence>
<dbReference type="InterPro" id="IPR020846">
    <property type="entry name" value="MFS_dom"/>
</dbReference>